<reference evidence="1 2" key="1">
    <citation type="submission" date="2020-04" db="EMBL/GenBank/DDBJ databases">
        <title>The first description of lens atrophy caused by putative novel Shewanella sp. that is a new emerging pathogen for cultured rainbow trout?</title>
        <authorList>
            <person name="Saticioglu I.B."/>
            <person name="Duman M."/>
            <person name="Altun S."/>
        </authorList>
    </citation>
    <scope>NUCLEOTIDE SEQUENCE [LARGE SCALE GENOMIC DNA]</scope>
    <source>
        <strain evidence="1 2">S-1</strain>
    </source>
</reference>
<protein>
    <submittedName>
        <fullName evidence="1">Uncharacterized protein</fullName>
    </submittedName>
</protein>
<sequence>MSYGLALYAQDRTIDITSGWYPMAFKGTIEFTVKYLSAADVVQDFVIPNGCRLFIQPAGAAVRHTSYVSFGSTVYTGYIVSSKCDGGRVTLSQSLWYGGADSTLNNSVVKFNVYAYYPVANVPDNYGILFADGGVAVALSNANRLNVERFKYTITNADREIDVSTAIASTEPPPSVYVSDTGYNAMASYVYSSGGYWRVKCLRAGGLYNVGSTYNDEPPRSGTVKIIAFGSPLQTLPSWGLAFYGDDGGVAFSSANPPEMPRGYLISPTPLANPPGSAGWHAIGDSNPQQFPNFATKKPMYQARLIGAAKLSFTPFPVGIWLKSDGTFTCGVLTKGAGSMPVGGSAFGYWGESSVNSPIPYIHEDDYF</sequence>
<dbReference type="RefSeq" id="WP_168823877.1">
    <property type="nucleotide sequence ID" value="NZ_JABAEB010000003.1"/>
</dbReference>
<comment type="caution">
    <text evidence="1">The sequence shown here is derived from an EMBL/GenBank/DDBJ whole genome shotgun (WGS) entry which is preliminary data.</text>
</comment>
<keyword evidence="2" id="KW-1185">Reference proteome</keyword>
<accession>A0ABX1KK54</accession>
<proteinExistence type="predicted"/>
<dbReference type="EMBL" id="JABAEB010000003">
    <property type="protein sequence ID" value="NLQ22378.1"/>
    <property type="molecule type" value="Genomic_DNA"/>
</dbReference>
<name>A0ABX1KK54_9GAMM</name>
<evidence type="ECO:0000313" key="2">
    <source>
        <dbReference type="Proteomes" id="UP000527352"/>
    </source>
</evidence>
<evidence type="ECO:0000313" key="1">
    <source>
        <dbReference type="EMBL" id="NLQ22378.1"/>
    </source>
</evidence>
<gene>
    <name evidence="1" type="ORF">HGO26_05730</name>
</gene>
<dbReference type="Proteomes" id="UP000527352">
    <property type="component" value="Unassembled WGS sequence"/>
</dbReference>
<organism evidence="1 2">
    <name type="scientific">Shewanella oncorhynchi</name>
    <dbReference type="NCBI Taxonomy" id="2726434"/>
    <lineage>
        <taxon>Bacteria</taxon>
        <taxon>Pseudomonadati</taxon>
        <taxon>Pseudomonadota</taxon>
        <taxon>Gammaproteobacteria</taxon>
        <taxon>Alteromonadales</taxon>
        <taxon>Shewanellaceae</taxon>
        <taxon>Shewanella</taxon>
    </lineage>
</organism>